<keyword evidence="2" id="KW-0238">DNA-binding</keyword>
<evidence type="ECO:0000256" key="3">
    <source>
        <dbReference type="ARBA" id="ARBA00023163"/>
    </source>
</evidence>
<dbReference type="SMART" id="SM00895">
    <property type="entry name" value="FCD"/>
    <property type="match status" value="1"/>
</dbReference>
<dbReference type="InterPro" id="IPR036388">
    <property type="entry name" value="WH-like_DNA-bd_sf"/>
</dbReference>
<dbReference type="CDD" id="cd07377">
    <property type="entry name" value="WHTH_GntR"/>
    <property type="match status" value="1"/>
</dbReference>
<evidence type="ECO:0000313" key="5">
    <source>
        <dbReference type="EMBL" id="MBO1305726.1"/>
    </source>
</evidence>
<dbReference type="Gene3D" id="1.20.120.530">
    <property type="entry name" value="GntR ligand-binding domain-like"/>
    <property type="match status" value="1"/>
</dbReference>
<dbReference type="InterPro" id="IPR000524">
    <property type="entry name" value="Tscrpt_reg_HTH_GntR"/>
</dbReference>
<dbReference type="PANTHER" id="PTHR43537">
    <property type="entry name" value="TRANSCRIPTIONAL REGULATOR, GNTR FAMILY"/>
    <property type="match status" value="1"/>
</dbReference>
<dbReference type="Pfam" id="PF00392">
    <property type="entry name" value="GntR"/>
    <property type="match status" value="1"/>
</dbReference>
<evidence type="ECO:0000313" key="6">
    <source>
        <dbReference type="Proteomes" id="UP000664601"/>
    </source>
</evidence>
<dbReference type="Gene3D" id="1.10.10.10">
    <property type="entry name" value="Winged helix-like DNA-binding domain superfamily/Winged helix DNA-binding domain"/>
    <property type="match status" value="1"/>
</dbReference>
<dbReference type="RefSeq" id="WP_207672664.1">
    <property type="nucleotide sequence ID" value="NZ_JAFREM010000010.1"/>
</dbReference>
<dbReference type="SUPFAM" id="SSF48008">
    <property type="entry name" value="GntR ligand-binding domain-like"/>
    <property type="match status" value="1"/>
</dbReference>
<dbReference type="EMBL" id="JAFREM010000010">
    <property type="protein sequence ID" value="MBO1305726.1"/>
    <property type="molecule type" value="Genomic_DNA"/>
</dbReference>
<sequence length="215" mass="24653">MRESKTTTILNQLKKDINEGVYSPNEKLIENDLANRFETSRNTIRNVLSLLEKDNLVSIVPHKGAKVTALNTKDIINLLEVRAELEGYVFQKVTPLLSDDEIKKMSEIYKQMVENIEENNLQNHSGLNQSFHEVVYSKCDNTVAIGIIRDLKNQLSKYNFKTILIPGRKEATLIEHKNLLEAVKSRDGALASQRAKEHIFSVRDTLLDYNDYLNH</sequence>
<dbReference type="Proteomes" id="UP000664601">
    <property type="component" value="Unassembled WGS sequence"/>
</dbReference>
<name>A0ABS3L7X4_9ENTE</name>
<dbReference type="InterPro" id="IPR036390">
    <property type="entry name" value="WH_DNA-bd_sf"/>
</dbReference>
<evidence type="ECO:0000256" key="2">
    <source>
        <dbReference type="ARBA" id="ARBA00023125"/>
    </source>
</evidence>
<dbReference type="Pfam" id="PF07729">
    <property type="entry name" value="FCD"/>
    <property type="match status" value="1"/>
</dbReference>
<accession>A0ABS3L7X4</accession>
<comment type="caution">
    <text evidence="5">The sequence shown here is derived from an EMBL/GenBank/DDBJ whole genome shotgun (WGS) entry which is preliminary data.</text>
</comment>
<reference evidence="5 6" key="1">
    <citation type="submission" date="2021-03" db="EMBL/GenBank/DDBJ databases">
        <title>Enterococcal diversity collection.</title>
        <authorList>
            <person name="Gilmore M.S."/>
            <person name="Schwartzman J."/>
            <person name="Van Tyne D."/>
            <person name="Martin M."/>
            <person name="Earl A.M."/>
            <person name="Manson A.L."/>
            <person name="Straub T."/>
            <person name="Salamzade R."/>
            <person name="Saavedra J."/>
            <person name="Lebreton F."/>
            <person name="Prichula J."/>
            <person name="Schaufler K."/>
            <person name="Gaca A."/>
            <person name="Sgardioli B."/>
            <person name="Wagenaar J."/>
            <person name="Strong T."/>
        </authorList>
    </citation>
    <scope>NUCLEOTIDE SEQUENCE [LARGE SCALE GENOMIC DNA]</scope>
    <source>
        <strain evidence="5 6">669A</strain>
    </source>
</reference>
<evidence type="ECO:0000259" key="4">
    <source>
        <dbReference type="PROSITE" id="PS50949"/>
    </source>
</evidence>
<dbReference type="SUPFAM" id="SSF46785">
    <property type="entry name" value="Winged helix' DNA-binding domain"/>
    <property type="match status" value="1"/>
</dbReference>
<keyword evidence="6" id="KW-1185">Reference proteome</keyword>
<gene>
    <name evidence="5" type="ORF">JZO70_06130</name>
</gene>
<feature type="domain" description="HTH gntR-type" evidence="4">
    <location>
        <begin position="3"/>
        <end position="70"/>
    </location>
</feature>
<proteinExistence type="predicted"/>
<dbReference type="PANTHER" id="PTHR43537:SF5">
    <property type="entry name" value="UXU OPERON TRANSCRIPTIONAL REGULATOR"/>
    <property type="match status" value="1"/>
</dbReference>
<keyword evidence="3" id="KW-0804">Transcription</keyword>
<keyword evidence="1" id="KW-0805">Transcription regulation</keyword>
<evidence type="ECO:0000256" key="1">
    <source>
        <dbReference type="ARBA" id="ARBA00023015"/>
    </source>
</evidence>
<organism evidence="5 6">
    <name type="scientific">Candidatus Enterococcus moelleringii</name>
    <dbReference type="NCBI Taxonomy" id="2815325"/>
    <lineage>
        <taxon>Bacteria</taxon>
        <taxon>Bacillati</taxon>
        <taxon>Bacillota</taxon>
        <taxon>Bacilli</taxon>
        <taxon>Lactobacillales</taxon>
        <taxon>Enterococcaceae</taxon>
        <taxon>Enterococcus</taxon>
    </lineage>
</organism>
<protein>
    <submittedName>
        <fullName evidence="5">GntR family transcriptional regulator</fullName>
    </submittedName>
</protein>
<dbReference type="InterPro" id="IPR008920">
    <property type="entry name" value="TF_FadR/GntR_C"/>
</dbReference>
<dbReference type="InterPro" id="IPR011711">
    <property type="entry name" value="GntR_C"/>
</dbReference>
<dbReference type="SMART" id="SM00345">
    <property type="entry name" value="HTH_GNTR"/>
    <property type="match status" value="1"/>
</dbReference>
<dbReference type="PROSITE" id="PS50949">
    <property type="entry name" value="HTH_GNTR"/>
    <property type="match status" value="1"/>
</dbReference>